<keyword evidence="2" id="KW-1185">Reference proteome</keyword>
<dbReference type="Proteomes" id="UP001195483">
    <property type="component" value="Unassembled WGS sequence"/>
</dbReference>
<evidence type="ECO:0000313" key="1">
    <source>
        <dbReference type="EMBL" id="KAK3606593.1"/>
    </source>
</evidence>
<name>A0AAE0TBA8_9BIVA</name>
<protein>
    <submittedName>
        <fullName evidence="1">Uncharacterized protein</fullName>
    </submittedName>
</protein>
<dbReference type="EMBL" id="JAEAOA010002100">
    <property type="protein sequence ID" value="KAK3606593.1"/>
    <property type="molecule type" value="Genomic_DNA"/>
</dbReference>
<feature type="non-terminal residue" evidence="1">
    <location>
        <position position="106"/>
    </location>
</feature>
<gene>
    <name evidence="1" type="ORF">CHS0354_035969</name>
</gene>
<accession>A0AAE0TBA8</accession>
<organism evidence="1 2">
    <name type="scientific">Potamilus streckersoni</name>
    <dbReference type="NCBI Taxonomy" id="2493646"/>
    <lineage>
        <taxon>Eukaryota</taxon>
        <taxon>Metazoa</taxon>
        <taxon>Spiralia</taxon>
        <taxon>Lophotrochozoa</taxon>
        <taxon>Mollusca</taxon>
        <taxon>Bivalvia</taxon>
        <taxon>Autobranchia</taxon>
        <taxon>Heteroconchia</taxon>
        <taxon>Palaeoheterodonta</taxon>
        <taxon>Unionida</taxon>
        <taxon>Unionoidea</taxon>
        <taxon>Unionidae</taxon>
        <taxon>Ambleminae</taxon>
        <taxon>Lampsilini</taxon>
        <taxon>Potamilus</taxon>
    </lineage>
</organism>
<dbReference type="AlphaFoldDB" id="A0AAE0TBA8"/>
<sequence length="106" mass="12584">MAMRMYTCGREERWGWSCAYTHVEVSMRRVVHAHIHMRTCELVATDTHILMQKLRQIGTDTPKYRHGSADRPTYTCERMDRLCGHAHIHKRTCGQMWTDTPTYKCR</sequence>
<reference evidence="1" key="2">
    <citation type="journal article" date="2021" name="Genome Biol. Evol.">
        <title>Developing a high-quality reference genome for a parasitic bivalve with doubly uniparental inheritance (Bivalvia: Unionida).</title>
        <authorList>
            <person name="Smith C.H."/>
        </authorList>
    </citation>
    <scope>NUCLEOTIDE SEQUENCE</scope>
    <source>
        <strain evidence="1">CHS0354</strain>
        <tissue evidence="1">Mantle</tissue>
    </source>
</reference>
<proteinExistence type="predicted"/>
<reference evidence="1" key="3">
    <citation type="submission" date="2023-05" db="EMBL/GenBank/DDBJ databases">
        <authorList>
            <person name="Smith C.H."/>
        </authorList>
    </citation>
    <scope>NUCLEOTIDE SEQUENCE</scope>
    <source>
        <strain evidence="1">CHS0354</strain>
        <tissue evidence="1">Mantle</tissue>
    </source>
</reference>
<evidence type="ECO:0000313" key="2">
    <source>
        <dbReference type="Proteomes" id="UP001195483"/>
    </source>
</evidence>
<comment type="caution">
    <text evidence="1">The sequence shown here is derived from an EMBL/GenBank/DDBJ whole genome shotgun (WGS) entry which is preliminary data.</text>
</comment>
<reference evidence="1" key="1">
    <citation type="journal article" date="2021" name="Genome Biol. Evol.">
        <title>A High-Quality Reference Genome for a Parasitic Bivalve with Doubly Uniparental Inheritance (Bivalvia: Unionida).</title>
        <authorList>
            <person name="Smith C.H."/>
        </authorList>
    </citation>
    <scope>NUCLEOTIDE SEQUENCE</scope>
    <source>
        <strain evidence="1">CHS0354</strain>
    </source>
</reference>